<organism evidence="3">
    <name type="scientific">uncultured Sulfurovum sp</name>
    <dbReference type="NCBI Taxonomy" id="269237"/>
    <lineage>
        <taxon>Bacteria</taxon>
        <taxon>Pseudomonadati</taxon>
        <taxon>Campylobacterota</taxon>
        <taxon>Epsilonproteobacteria</taxon>
        <taxon>Campylobacterales</taxon>
        <taxon>Sulfurovaceae</taxon>
        <taxon>Sulfurovum</taxon>
        <taxon>environmental samples</taxon>
    </lineage>
</organism>
<gene>
    <name evidence="3" type="ORF">HELGO_WM59383</name>
</gene>
<evidence type="ECO:0000256" key="1">
    <source>
        <dbReference type="ARBA" id="ARBA00004167"/>
    </source>
</evidence>
<sequence length="155" mass="18078">MLNSSLIDEKYNPFKIEVPKKTAYVIDRFGKSRIIEEGFQDFFPFIDEIEKTVSLKEEIIYPDKLEIFTLDNQKITLDYRVFYKVINPVKALNNVYDYQGSLKSLIIISTLNVISNTKSNNISTSTIQKIRDEIEKKSKNWGIEIPQILFDDISL</sequence>
<dbReference type="PANTHER" id="PTHR43327:SF10">
    <property type="entry name" value="STOMATIN-LIKE PROTEIN 2, MITOCHONDRIAL"/>
    <property type="match status" value="1"/>
</dbReference>
<dbReference type="SUPFAM" id="SSF117892">
    <property type="entry name" value="Band 7/SPFH domain"/>
    <property type="match status" value="1"/>
</dbReference>
<dbReference type="EMBL" id="CACVAR010000367">
    <property type="protein sequence ID" value="CAA6824296.1"/>
    <property type="molecule type" value="Genomic_DNA"/>
</dbReference>
<dbReference type="InterPro" id="IPR036013">
    <property type="entry name" value="Band_7/SPFH_dom_sf"/>
</dbReference>
<proteinExistence type="predicted"/>
<dbReference type="InterPro" id="IPR001107">
    <property type="entry name" value="Band_7"/>
</dbReference>
<protein>
    <recommendedName>
        <fullName evidence="2">Band 7 domain-containing protein</fullName>
    </recommendedName>
</protein>
<dbReference type="SMART" id="SM00244">
    <property type="entry name" value="PHB"/>
    <property type="match status" value="1"/>
</dbReference>
<evidence type="ECO:0000259" key="2">
    <source>
        <dbReference type="SMART" id="SM00244"/>
    </source>
</evidence>
<feature type="domain" description="Band 7" evidence="2">
    <location>
        <begin position="12"/>
        <end position="153"/>
    </location>
</feature>
<dbReference type="InterPro" id="IPR050710">
    <property type="entry name" value="Band7/mec-2_domain"/>
</dbReference>
<dbReference type="Pfam" id="PF01145">
    <property type="entry name" value="Band_7"/>
    <property type="match status" value="1"/>
</dbReference>
<reference evidence="3" key="1">
    <citation type="submission" date="2020-01" db="EMBL/GenBank/DDBJ databases">
        <authorList>
            <person name="Meier V. D."/>
            <person name="Meier V D."/>
        </authorList>
    </citation>
    <scope>NUCLEOTIDE SEQUENCE</scope>
    <source>
        <strain evidence="3">HLG_WM_MAG_03</strain>
    </source>
</reference>
<accession>A0A6S6U9M4</accession>
<comment type="subcellular location">
    <subcellularLocation>
        <location evidence="1">Membrane</location>
        <topology evidence="1">Single-pass membrane protein</topology>
    </subcellularLocation>
</comment>
<dbReference type="Gene3D" id="3.30.479.30">
    <property type="entry name" value="Band 7 domain"/>
    <property type="match status" value="1"/>
</dbReference>
<dbReference type="PANTHER" id="PTHR43327">
    <property type="entry name" value="STOMATIN-LIKE PROTEIN 2, MITOCHONDRIAL"/>
    <property type="match status" value="1"/>
</dbReference>
<dbReference type="AlphaFoldDB" id="A0A6S6U9M4"/>
<evidence type="ECO:0000313" key="3">
    <source>
        <dbReference type="EMBL" id="CAA6824296.1"/>
    </source>
</evidence>
<dbReference type="GO" id="GO:0016020">
    <property type="term" value="C:membrane"/>
    <property type="evidence" value="ECO:0007669"/>
    <property type="project" value="UniProtKB-SubCell"/>
</dbReference>
<name>A0A6S6U9M4_9BACT</name>